<dbReference type="AlphaFoldDB" id="F0ZB90"/>
<accession>F0ZB90</accession>
<gene>
    <name evidence="1" type="ORF">DICPUDRAFT_75643</name>
</gene>
<evidence type="ECO:0000313" key="2">
    <source>
        <dbReference type="Proteomes" id="UP000001064"/>
    </source>
</evidence>
<sequence length="898" mass="107525">MDTEYENNFFKVFRNKYLINKIFNIIYETEIENNYNFYFGHRLKFKRINDLFFITEKGLWEILRMKLLAKESIIMDCTSIQKFIASNKDKELLKLTLEKIKQNQIINNSEINRLLVQNIFNRETLEYLLCNDLISIDIELLLFSIKSNNINSFQFLIDHIKHDQIDPDFKKQMTMLSVKSSEKFIKSLYNEKLFVSLDTYYKNNSYKDHPKYSIGFKEFIRIHSNKAKKILLDYNLVSLKNIKEANGFSFTFENLTVTSKLLEFYIILYFKLLRKNYTNNFESDILPTIINIKNSKKINENEKIKHLLEIFIKSILEQDETPNFILPNYFSRSIFTFYIENFGFDLENEKLLLKVSTFIFETLNENALIKLFSILKNSIDIDREIKSNSFTKFFNQARVLPFLKQYDQQTKERGPQVVFPKKIIKLILTNSDVTTLNEILKCNLIQAKDYSNSTSFHFLNSKFETFKWYINEFLLANQITINKKETISMDSIEKIDFIIENYNNIQSLITKPKFTFSKLKYIKYYCEKAVYDPSYYFYKYLKAIKIKNQTIINHYRLFDKAQVKGKENDTNKIEGLKSIKEEKIKLWLQYISEHGYSNLSNKKFKNFILILYSYIKDQKLLKEESMNKEYKSFKIMPNYFPAASNEILKSTIDICMVKLILENGYVIKENQIFSDYQFDLDKDDFFSTHYQVIEYLLNKLTSGQQNLFNIQFNRLYSSSLQCKDITFNKIQKLDELFHHYSVPIYKDSYHTFLYLKIKSEKFSEYFLRMDYYHETLSNIYRNSSYLMLENHDVLNEINFPMQYIKNSTFSEIFLKLNNLTLESINPSKHQLSDQIHYVFTFLASIHSPNIIEILVQDLLETRNDLEPYWLPSFTQNLLRVFEESQIPKLIAYVKNKKI</sequence>
<keyword evidence="2" id="KW-1185">Reference proteome</keyword>
<name>F0ZB90_DICPU</name>
<reference evidence="2" key="1">
    <citation type="journal article" date="2011" name="Genome Biol.">
        <title>Comparative genomics of the social amoebae Dictyostelium discoideum and Dictyostelium purpureum.</title>
        <authorList>
            <consortium name="US DOE Joint Genome Institute (JGI-PGF)"/>
            <person name="Sucgang R."/>
            <person name="Kuo A."/>
            <person name="Tian X."/>
            <person name="Salerno W."/>
            <person name="Parikh A."/>
            <person name="Feasley C.L."/>
            <person name="Dalin E."/>
            <person name="Tu H."/>
            <person name="Huang E."/>
            <person name="Barry K."/>
            <person name="Lindquist E."/>
            <person name="Shapiro H."/>
            <person name="Bruce D."/>
            <person name="Schmutz J."/>
            <person name="Salamov A."/>
            <person name="Fey P."/>
            <person name="Gaudet P."/>
            <person name="Anjard C."/>
            <person name="Babu M.M."/>
            <person name="Basu S."/>
            <person name="Bushmanova Y."/>
            <person name="van der Wel H."/>
            <person name="Katoh-Kurasawa M."/>
            <person name="Dinh C."/>
            <person name="Coutinho P.M."/>
            <person name="Saito T."/>
            <person name="Elias M."/>
            <person name="Schaap P."/>
            <person name="Kay R.R."/>
            <person name="Henrissat B."/>
            <person name="Eichinger L."/>
            <person name="Rivero F."/>
            <person name="Putnam N.H."/>
            <person name="West C.M."/>
            <person name="Loomis W.F."/>
            <person name="Chisholm R.L."/>
            <person name="Shaulsky G."/>
            <person name="Strassmann J.E."/>
            <person name="Queller D.C."/>
            <person name="Kuspa A."/>
            <person name="Grigoriev I.V."/>
        </authorList>
    </citation>
    <scope>NUCLEOTIDE SEQUENCE [LARGE SCALE GENOMIC DNA]</scope>
    <source>
        <strain evidence="2">QSDP1</strain>
    </source>
</reference>
<dbReference type="InParanoid" id="F0ZB90"/>
<dbReference type="GeneID" id="10506552"/>
<dbReference type="PANTHER" id="PTHR32142:SF55">
    <property type="entry name" value="ANKYRIN REPEAT-CONTAINING PROTEIN-RELATED"/>
    <property type="match status" value="1"/>
</dbReference>
<dbReference type="Proteomes" id="UP000001064">
    <property type="component" value="Unassembled WGS sequence"/>
</dbReference>
<evidence type="ECO:0000313" key="1">
    <source>
        <dbReference type="EMBL" id="EGC38780.1"/>
    </source>
</evidence>
<dbReference type="EMBL" id="GL870969">
    <property type="protein sequence ID" value="EGC38780.1"/>
    <property type="molecule type" value="Genomic_DNA"/>
</dbReference>
<organism evidence="1 2">
    <name type="scientific">Dictyostelium purpureum</name>
    <name type="common">Slime mold</name>
    <dbReference type="NCBI Taxonomy" id="5786"/>
    <lineage>
        <taxon>Eukaryota</taxon>
        <taxon>Amoebozoa</taxon>
        <taxon>Evosea</taxon>
        <taxon>Eumycetozoa</taxon>
        <taxon>Dictyostelia</taxon>
        <taxon>Dictyosteliales</taxon>
        <taxon>Dictyosteliaceae</taxon>
        <taxon>Dictyostelium</taxon>
    </lineage>
</organism>
<dbReference type="KEGG" id="dpp:DICPUDRAFT_75643"/>
<dbReference type="PANTHER" id="PTHR32142">
    <property type="entry name" value="B BOX-TYPE DOMAIN-CONTAINING PROTEIN-RELATED"/>
    <property type="match status" value="1"/>
</dbReference>
<proteinExistence type="predicted"/>
<protein>
    <submittedName>
        <fullName evidence="1">Uncharacterized protein</fullName>
    </submittedName>
</protein>
<dbReference type="VEuPathDB" id="AmoebaDB:DICPUDRAFT_75643"/>
<dbReference type="RefSeq" id="XP_003284674.1">
    <property type="nucleotide sequence ID" value="XM_003284626.1"/>
</dbReference>